<dbReference type="AlphaFoldDB" id="K8ECH5"/>
<dbReference type="EMBL" id="FO082276">
    <property type="protein sequence ID" value="CCO15671.1"/>
    <property type="molecule type" value="Genomic_DNA"/>
</dbReference>
<sequence>MILKEEKDPLSFDDDDDEDKDKAPSPLPAVISSYPEEDPNDSDLYEIEGYPVDAEPISLDFCEKLLLVGRYRQSGVMAYTIYKTHQKGEYVSAFPEREKGRNVNVVSMAVWIQCKFKTTGLTTIEEDLRVLCEDGFLEAKRGGRRRFGRRREEEEEEEEKEEEEEEARKRERAAHDEVGIEFNNESERMVLDKCPRVLRLLWAKLKWEEDADAPPDLTLAEQSERRRKEYLDAGDLETRRRNRGEEQVKEVERVLLKYVLSYDEEGRKVDFDEDDDDEEEEDKEEEENVDVCGGERESKKVPVTDQASWLYAVEILARERSAPEYAQEWIEKRYERGGCSREAYECISRDIGDVIEPKIVNVRVSYNGGNVKTEQIVTRKSDGKKIMRRVQTDKKPTPKDVYYLHEEEERKKKKEKKTTGNKVTAKQEPSMQTRSKPSRLTTPPSSSFYEMIKAEVNYSSAGLPIKIASGVAILGVGYSILTETYRLFRRVGGKR</sequence>
<dbReference type="Proteomes" id="UP000198341">
    <property type="component" value="Chromosome 3"/>
</dbReference>
<dbReference type="KEGG" id="bpg:Bathy03g01670"/>
<evidence type="ECO:0000313" key="2">
    <source>
        <dbReference type="EMBL" id="CCO15671.1"/>
    </source>
</evidence>
<feature type="region of interest" description="Disordered" evidence="1">
    <location>
        <begin position="147"/>
        <end position="174"/>
    </location>
</feature>
<feature type="compositionally biased region" description="Basic and acidic residues" evidence="1">
    <location>
        <begin position="397"/>
        <end position="410"/>
    </location>
</feature>
<feature type="region of interest" description="Disordered" evidence="1">
    <location>
        <begin position="267"/>
        <end position="299"/>
    </location>
</feature>
<name>K8ECH5_9CHLO</name>
<keyword evidence="3" id="KW-1185">Reference proteome</keyword>
<evidence type="ECO:0000256" key="1">
    <source>
        <dbReference type="SAM" id="MobiDB-lite"/>
    </source>
</evidence>
<protein>
    <submittedName>
        <fullName evidence="2">Uncharacterized protein</fullName>
    </submittedName>
</protein>
<dbReference type="RefSeq" id="XP_007514234.1">
    <property type="nucleotide sequence ID" value="XM_007514172.1"/>
</dbReference>
<gene>
    <name evidence="2" type="ORF">Bathy03g01670</name>
</gene>
<organism evidence="2 3">
    <name type="scientific">Bathycoccus prasinos</name>
    <dbReference type="NCBI Taxonomy" id="41875"/>
    <lineage>
        <taxon>Eukaryota</taxon>
        <taxon>Viridiplantae</taxon>
        <taxon>Chlorophyta</taxon>
        <taxon>Mamiellophyceae</taxon>
        <taxon>Mamiellales</taxon>
        <taxon>Bathycoccaceae</taxon>
        <taxon>Bathycoccus</taxon>
    </lineage>
</organism>
<feature type="region of interest" description="Disordered" evidence="1">
    <location>
        <begin position="397"/>
        <end position="445"/>
    </location>
</feature>
<feature type="compositionally biased region" description="Acidic residues" evidence="1">
    <location>
        <begin position="271"/>
        <end position="289"/>
    </location>
</feature>
<feature type="region of interest" description="Disordered" evidence="1">
    <location>
        <begin position="1"/>
        <end position="40"/>
    </location>
</feature>
<feature type="compositionally biased region" description="Acidic residues" evidence="1">
    <location>
        <begin position="153"/>
        <end position="165"/>
    </location>
</feature>
<dbReference type="GeneID" id="19016705"/>
<feature type="compositionally biased region" description="Polar residues" evidence="1">
    <location>
        <begin position="420"/>
        <end position="445"/>
    </location>
</feature>
<reference evidence="2 3" key="1">
    <citation type="submission" date="2011-10" db="EMBL/GenBank/DDBJ databases">
        <authorList>
            <person name="Genoscope - CEA"/>
        </authorList>
    </citation>
    <scope>NUCLEOTIDE SEQUENCE [LARGE SCALE GENOMIC DNA]</scope>
    <source>
        <strain evidence="2 3">RCC 1105</strain>
    </source>
</reference>
<evidence type="ECO:0000313" key="3">
    <source>
        <dbReference type="Proteomes" id="UP000198341"/>
    </source>
</evidence>
<proteinExistence type="predicted"/>
<feature type="compositionally biased region" description="Basic and acidic residues" evidence="1">
    <location>
        <begin position="1"/>
        <end position="10"/>
    </location>
</feature>
<accession>K8ECH5</accession>